<protein>
    <submittedName>
        <fullName evidence="1">Uncharacterized protein</fullName>
    </submittedName>
</protein>
<sequence length="34" mass="3911">MPIVFDKLRYGLSCTLYSSLFPVSQDYILVSLLK</sequence>
<evidence type="ECO:0000313" key="1">
    <source>
        <dbReference type="EMBL" id="DAF97490.1"/>
    </source>
</evidence>
<reference evidence="1" key="1">
    <citation type="journal article" date="2021" name="Proc. Natl. Acad. Sci. U.S.A.">
        <title>A Catalog of Tens of Thousands of Viruses from Human Metagenomes Reveals Hidden Associations with Chronic Diseases.</title>
        <authorList>
            <person name="Tisza M.J."/>
            <person name="Buck C.B."/>
        </authorList>
    </citation>
    <scope>NUCLEOTIDE SEQUENCE</scope>
    <source>
        <strain evidence="1">CtijX18</strain>
    </source>
</reference>
<accession>A0A8S5USV7</accession>
<name>A0A8S5USV7_9CAUD</name>
<proteinExistence type="predicted"/>
<dbReference type="EMBL" id="BK016133">
    <property type="protein sequence ID" value="DAF97490.1"/>
    <property type="molecule type" value="Genomic_DNA"/>
</dbReference>
<organism evidence="1">
    <name type="scientific">Myoviridae sp. ctijX18</name>
    <dbReference type="NCBI Taxonomy" id="2825154"/>
    <lineage>
        <taxon>Viruses</taxon>
        <taxon>Duplodnaviria</taxon>
        <taxon>Heunggongvirae</taxon>
        <taxon>Uroviricota</taxon>
        <taxon>Caudoviricetes</taxon>
    </lineage>
</organism>